<evidence type="ECO:0000313" key="3">
    <source>
        <dbReference type="Proteomes" id="UP000262325"/>
    </source>
</evidence>
<dbReference type="RefSeq" id="WP_273266918.1">
    <property type="nucleotide sequence ID" value="NZ_JAAZVV010000129.1"/>
</dbReference>
<proteinExistence type="predicted"/>
<protein>
    <recommendedName>
        <fullName evidence="4">DUF3575 domain-containing protein</fullName>
    </recommendedName>
</protein>
<reference evidence="2 3" key="1">
    <citation type="journal article" date="2018" name="Nat. Biotechnol.">
        <title>A standardized bacterial taxonomy based on genome phylogeny substantially revises the tree of life.</title>
        <authorList>
            <person name="Parks D.H."/>
            <person name="Chuvochina M."/>
            <person name="Waite D.W."/>
            <person name="Rinke C."/>
            <person name="Skarshewski A."/>
            <person name="Chaumeil P.A."/>
            <person name="Hugenholtz P."/>
        </authorList>
    </citation>
    <scope>NUCLEOTIDE SEQUENCE [LARGE SCALE GENOMIC DNA]</scope>
    <source>
        <strain evidence="2">UBA8672</strain>
    </source>
</reference>
<sequence>MKKLIFFITFVICLSTFTFAIAETKPVQFSLTPDVAVHDKDTYIRGLTLNVWGENPQSALALGLVNGSTGNSKGFSWSLFLNYAENYKGVQWAPVNYTKSDFVGWQSGILNYTKGSAKGLQSGFVNYAGSFTGLQLGFVNYAATMDKGVQIGLVNIIPENKWFTNLPNEFAKGMTIVNWRF</sequence>
<organism evidence="2 3">
    <name type="scientific">Flexistipes sinusarabici</name>
    <dbReference type="NCBI Taxonomy" id="2352"/>
    <lineage>
        <taxon>Bacteria</taxon>
        <taxon>Pseudomonadati</taxon>
        <taxon>Deferribacterota</taxon>
        <taxon>Deferribacteres</taxon>
        <taxon>Deferribacterales</taxon>
        <taxon>Flexistipitaceae</taxon>
        <taxon>Flexistipes</taxon>
    </lineage>
</organism>
<keyword evidence="1" id="KW-0732">Signal</keyword>
<evidence type="ECO:0008006" key="4">
    <source>
        <dbReference type="Google" id="ProtNLM"/>
    </source>
</evidence>
<evidence type="ECO:0000313" key="2">
    <source>
        <dbReference type="EMBL" id="HCW92908.1"/>
    </source>
</evidence>
<evidence type="ECO:0000256" key="1">
    <source>
        <dbReference type="SAM" id="SignalP"/>
    </source>
</evidence>
<gene>
    <name evidence="2" type="ORF">DHM44_04425</name>
</gene>
<feature type="chain" id="PRO_5017637379" description="DUF3575 domain-containing protein" evidence="1">
    <location>
        <begin position="23"/>
        <end position="181"/>
    </location>
</feature>
<dbReference type="EMBL" id="DPPF01000089">
    <property type="protein sequence ID" value="HCW92908.1"/>
    <property type="molecule type" value="Genomic_DNA"/>
</dbReference>
<comment type="caution">
    <text evidence="2">The sequence shown here is derived from an EMBL/GenBank/DDBJ whole genome shotgun (WGS) entry which is preliminary data.</text>
</comment>
<dbReference type="InterPro" id="IPR058093">
    <property type="entry name" value="LA_2272-like"/>
</dbReference>
<dbReference type="AlphaFoldDB" id="A0A3D5QB19"/>
<accession>A0A3D5QB19</accession>
<feature type="signal peptide" evidence="1">
    <location>
        <begin position="1"/>
        <end position="22"/>
    </location>
</feature>
<name>A0A3D5QB19_FLESI</name>
<dbReference type="Proteomes" id="UP000262325">
    <property type="component" value="Unassembled WGS sequence"/>
</dbReference>
<dbReference type="NCBIfam" id="NF047436">
    <property type="entry name" value="LA_2272_repeat"/>
    <property type="match status" value="2"/>
</dbReference>